<evidence type="ECO:0000256" key="1">
    <source>
        <dbReference type="SAM" id="MobiDB-lite"/>
    </source>
</evidence>
<dbReference type="EMBL" id="SRLO01000075">
    <property type="protein sequence ID" value="TNN78324.1"/>
    <property type="molecule type" value="Genomic_DNA"/>
</dbReference>
<protein>
    <submittedName>
        <fullName evidence="2">Uncharacterized protein</fullName>
    </submittedName>
</protein>
<sequence>MLVAVRSVTTGMPGALGNAKHPSQRKCILFEGKGETGAREELLGKELGVMEEGRPPFTTSDSQV</sequence>
<proteinExistence type="predicted"/>
<gene>
    <name evidence="2" type="ORF">EYF80_011564</name>
</gene>
<dbReference type="Proteomes" id="UP000314294">
    <property type="component" value="Unassembled WGS sequence"/>
</dbReference>
<reference evidence="2 3" key="1">
    <citation type="submission" date="2019-03" db="EMBL/GenBank/DDBJ databases">
        <title>First draft genome of Liparis tanakae, snailfish: a comprehensive survey of snailfish specific genes.</title>
        <authorList>
            <person name="Kim W."/>
            <person name="Song I."/>
            <person name="Jeong J.-H."/>
            <person name="Kim D."/>
            <person name="Kim S."/>
            <person name="Ryu S."/>
            <person name="Song J.Y."/>
            <person name="Lee S.K."/>
        </authorList>
    </citation>
    <scope>NUCLEOTIDE SEQUENCE [LARGE SCALE GENOMIC DNA]</scope>
    <source>
        <tissue evidence="2">Muscle</tissue>
    </source>
</reference>
<evidence type="ECO:0000313" key="2">
    <source>
        <dbReference type="EMBL" id="TNN78324.1"/>
    </source>
</evidence>
<dbReference type="AlphaFoldDB" id="A0A4Z2ILJ3"/>
<evidence type="ECO:0000313" key="3">
    <source>
        <dbReference type="Proteomes" id="UP000314294"/>
    </source>
</evidence>
<feature type="region of interest" description="Disordered" evidence="1">
    <location>
        <begin position="1"/>
        <end position="20"/>
    </location>
</feature>
<accession>A0A4Z2ILJ3</accession>
<keyword evidence="3" id="KW-1185">Reference proteome</keyword>
<organism evidence="2 3">
    <name type="scientific">Liparis tanakae</name>
    <name type="common">Tanaka's snailfish</name>
    <dbReference type="NCBI Taxonomy" id="230148"/>
    <lineage>
        <taxon>Eukaryota</taxon>
        <taxon>Metazoa</taxon>
        <taxon>Chordata</taxon>
        <taxon>Craniata</taxon>
        <taxon>Vertebrata</taxon>
        <taxon>Euteleostomi</taxon>
        <taxon>Actinopterygii</taxon>
        <taxon>Neopterygii</taxon>
        <taxon>Teleostei</taxon>
        <taxon>Neoteleostei</taxon>
        <taxon>Acanthomorphata</taxon>
        <taxon>Eupercaria</taxon>
        <taxon>Perciformes</taxon>
        <taxon>Cottioidei</taxon>
        <taxon>Cottales</taxon>
        <taxon>Liparidae</taxon>
        <taxon>Liparis</taxon>
    </lineage>
</organism>
<name>A0A4Z2ILJ3_9TELE</name>
<comment type="caution">
    <text evidence="2">The sequence shown here is derived from an EMBL/GenBank/DDBJ whole genome shotgun (WGS) entry which is preliminary data.</text>
</comment>